<sequence length="181" mass="20423">MVICAPHCRCIIMRQRRTRTAAPTRQPTTRHPWQTDAKDNYCLWHPDNDLDRPQFVCRTIDGIDPFGSAAGPCGVRSGAYPYDAQRTFLSRRPIVGKPIAAWHPATPEERLDGKFLGSGLSAEELEGPGLDPAQDVRLVVARSLWPILHRDTRYASAERQRILDVPDKRPMTYALISDRPP</sequence>
<name>A0A2U7UCN9_9VIRU</name>
<reference evidence="1" key="1">
    <citation type="journal article" date="2018" name="Nat. Commun.">
        <title>Diversity and evolution of the emerging Pandoraviridae family.</title>
        <authorList>
            <person name="Legendre M."/>
            <person name="Fabre E."/>
            <person name="Poirot O."/>
            <person name="Jeudy S."/>
            <person name="Lartigue A."/>
            <person name="Alempic J.M."/>
            <person name="Beucher L."/>
            <person name="Philippe N."/>
            <person name="Bertaux L."/>
            <person name="Christo-Foroux E."/>
            <person name="Labadie K."/>
            <person name="Coute Y."/>
            <person name="Abergel C."/>
            <person name="Claverie J.M."/>
        </authorList>
    </citation>
    <scope>NUCLEOTIDE SEQUENCE [LARGE SCALE GENOMIC DNA]</scope>
    <source>
        <strain evidence="1">Neocaledonia</strain>
    </source>
</reference>
<dbReference type="Proteomes" id="UP000249287">
    <property type="component" value="Segment"/>
</dbReference>
<proteinExistence type="predicted"/>
<dbReference type="EMBL" id="MG011690">
    <property type="protein sequence ID" value="AVK76203.1"/>
    <property type="molecule type" value="Genomic_DNA"/>
</dbReference>
<accession>A0A2U7UCN9</accession>
<evidence type="ECO:0000313" key="1">
    <source>
        <dbReference type="EMBL" id="AVK76203.1"/>
    </source>
</evidence>
<dbReference type="RefSeq" id="YP_009482206.1">
    <property type="nucleotide sequence ID" value="NC_037666.1"/>
</dbReference>
<gene>
    <name evidence="1" type="ORF">pneo_cds_596</name>
</gene>
<dbReference type="GeneID" id="36842916"/>
<organism evidence="1">
    <name type="scientific">Pandoravirus neocaledonia</name>
    <dbReference type="NCBI Taxonomy" id="2107708"/>
    <lineage>
        <taxon>Viruses</taxon>
        <taxon>Pandoravirus</taxon>
    </lineage>
</organism>
<dbReference type="KEGG" id="vg:36842916"/>
<protein>
    <submittedName>
        <fullName evidence="1">Uncharacterized protein</fullName>
    </submittedName>
</protein>